<evidence type="ECO:0000256" key="1">
    <source>
        <dbReference type="ARBA" id="ARBA00011233"/>
    </source>
</evidence>
<dbReference type="PANTHER" id="PTHR30115">
    <property type="entry name" value="NITROGEN REGULATORY PROTEIN P-II"/>
    <property type="match status" value="1"/>
</dbReference>
<evidence type="ECO:0000256" key="3">
    <source>
        <dbReference type="ARBA" id="ARBA00022741"/>
    </source>
</evidence>
<dbReference type="GO" id="GO:0030234">
    <property type="term" value="F:enzyme regulator activity"/>
    <property type="evidence" value="ECO:0007669"/>
    <property type="project" value="InterPro"/>
</dbReference>
<protein>
    <submittedName>
        <fullName evidence="6">Unannotated protein</fullName>
    </submittedName>
</protein>
<evidence type="ECO:0000256" key="2">
    <source>
        <dbReference type="ARBA" id="ARBA00022553"/>
    </source>
</evidence>
<reference evidence="6" key="1">
    <citation type="submission" date="2020-05" db="EMBL/GenBank/DDBJ databases">
        <authorList>
            <person name="Chiriac C."/>
            <person name="Salcher M."/>
            <person name="Ghai R."/>
            <person name="Kavagutti S V."/>
        </authorList>
    </citation>
    <scope>NUCLEOTIDE SEQUENCE</scope>
</reference>
<dbReference type="InterPro" id="IPR011322">
    <property type="entry name" value="N-reg_PII-like_a/b"/>
</dbReference>
<keyword evidence="2" id="KW-0597">Phosphoprotein</keyword>
<evidence type="ECO:0000256" key="4">
    <source>
        <dbReference type="ARBA" id="ARBA00023015"/>
    </source>
</evidence>
<dbReference type="SMART" id="SM00938">
    <property type="entry name" value="P-II"/>
    <property type="match status" value="1"/>
</dbReference>
<dbReference type="GO" id="GO:0005524">
    <property type="term" value="F:ATP binding"/>
    <property type="evidence" value="ECO:0007669"/>
    <property type="project" value="TreeGrafter"/>
</dbReference>
<gene>
    <name evidence="6" type="ORF">UFOPK1392_02283</name>
</gene>
<evidence type="ECO:0000313" key="6">
    <source>
        <dbReference type="EMBL" id="CAB4324509.1"/>
    </source>
</evidence>
<dbReference type="InterPro" id="IPR002187">
    <property type="entry name" value="N-reg_PII"/>
</dbReference>
<keyword evidence="4" id="KW-0805">Transcription regulation</keyword>
<dbReference type="Gene3D" id="3.30.70.120">
    <property type="match status" value="1"/>
</dbReference>
<dbReference type="SUPFAM" id="SSF54913">
    <property type="entry name" value="GlnB-like"/>
    <property type="match status" value="1"/>
</dbReference>
<dbReference type="EMBL" id="CAEMXZ010000160">
    <property type="protein sequence ID" value="CAB4324509.1"/>
    <property type="molecule type" value="Genomic_DNA"/>
</dbReference>
<dbReference type="PROSITE" id="PS51343">
    <property type="entry name" value="PII_GLNB_DOM"/>
    <property type="match status" value="1"/>
</dbReference>
<dbReference type="PROSITE" id="PS00496">
    <property type="entry name" value="PII_GLNB_UMP"/>
    <property type="match status" value="1"/>
</dbReference>
<name>A0A6J5YLG2_9ZZZZ</name>
<accession>A0A6J5YLG2</accession>
<dbReference type="PROSITE" id="PS00638">
    <property type="entry name" value="PII_GLNB_CTER"/>
    <property type="match status" value="1"/>
</dbReference>
<comment type="subunit">
    <text evidence="1">Homotrimer.</text>
</comment>
<sequence>MGDPSARTKGYRADMKLVTAIIKPHKVDDVKDALKAAGLTGMTIDEVKGFGRQGGKTEIYRGAEYVVDLLPKVRVETVVPDELADQVAEIIMVAARTGKIGDGKVWISTVDKVMRIRTGESGPDAV</sequence>
<dbReference type="GO" id="GO:0005829">
    <property type="term" value="C:cytosol"/>
    <property type="evidence" value="ECO:0007669"/>
    <property type="project" value="TreeGrafter"/>
</dbReference>
<proteinExistence type="predicted"/>
<dbReference type="Pfam" id="PF00543">
    <property type="entry name" value="P-II"/>
    <property type="match status" value="1"/>
</dbReference>
<evidence type="ECO:0000256" key="5">
    <source>
        <dbReference type="ARBA" id="ARBA00023163"/>
    </source>
</evidence>
<dbReference type="AlphaFoldDB" id="A0A6J5YLG2"/>
<organism evidence="6">
    <name type="scientific">freshwater metagenome</name>
    <dbReference type="NCBI Taxonomy" id="449393"/>
    <lineage>
        <taxon>unclassified sequences</taxon>
        <taxon>metagenomes</taxon>
        <taxon>ecological metagenomes</taxon>
    </lineage>
</organism>
<keyword evidence="5" id="KW-0804">Transcription</keyword>
<dbReference type="InterPro" id="IPR017918">
    <property type="entry name" value="N-reg_PII_CS"/>
</dbReference>
<keyword evidence="3" id="KW-0547">Nucleotide-binding</keyword>
<dbReference type="InterPro" id="IPR002332">
    <property type="entry name" value="N-reg_PII_urydylation_site"/>
</dbReference>
<dbReference type="GO" id="GO:0006808">
    <property type="term" value="P:regulation of nitrogen utilization"/>
    <property type="evidence" value="ECO:0007669"/>
    <property type="project" value="InterPro"/>
</dbReference>
<dbReference type="PANTHER" id="PTHR30115:SF11">
    <property type="entry name" value="NITROGEN REGULATORY PROTEIN P-II HOMOLOG"/>
    <property type="match status" value="1"/>
</dbReference>
<dbReference type="PRINTS" id="PR00340">
    <property type="entry name" value="PIIGLNB"/>
</dbReference>
<dbReference type="InterPro" id="IPR015867">
    <property type="entry name" value="N-reg_PII/ATP_PRibTrfase_C"/>
</dbReference>